<dbReference type="EMBL" id="VSSQ01119206">
    <property type="protein sequence ID" value="MPN52780.1"/>
    <property type="molecule type" value="Genomic_DNA"/>
</dbReference>
<dbReference type="Pfam" id="PF14748">
    <property type="entry name" value="P5CR_dimer"/>
    <property type="match status" value="1"/>
</dbReference>
<comment type="caution">
    <text evidence="2">The sequence shown here is derived from an EMBL/GenBank/DDBJ whole genome shotgun (WGS) entry which is preliminary data.</text>
</comment>
<dbReference type="AlphaFoldDB" id="A0A645INU4"/>
<dbReference type="InterPro" id="IPR029036">
    <property type="entry name" value="P5CR_dimer"/>
</dbReference>
<feature type="domain" description="Pyrroline-5-carboxylate reductase dimerisation" evidence="1">
    <location>
        <begin position="1"/>
        <end position="61"/>
    </location>
</feature>
<sequence length="76" mass="8832">MIITTILGTSKLCVDQKMPFDKIVERVATKGGITEEGTKVIRSTFPQTVRTLFQHTKERRERTMLNWPGYFTKKNE</sequence>
<proteinExistence type="predicted"/>
<protein>
    <recommendedName>
        <fullName evidence="1">Pyrroline-5-carboxylate reductase dimerisation domain-containing protein</fullName>
    </recommendedName>
</protein>
<reference evidence="2" key="1">
    <citation type="submission" date="2019-08" db="EMBL/GenBank/DDBJ databases">
        <authorList>
            <person name="Kucharzyk K."/>
            <person name="Murdoch R.W."/>
            <person name="Higgins S."/>
            <person name="Loffler F."/>
        </authorList>
    </citation>
    <scope>NUCLEOTIDE SEQUENCE</scope>
</reference>
<evidence type="ECO:0000259" key="1">
    <source>
        <dbReference type="Pfam" id="PF14748"/>
    </source>
</evidence>
<gene>
    <name evidence="2" type="ORF">SDC9_200443</name>
</gene>
<evidence type="ECO:0000313" key="2">
    <source>
        <dbReference type="EMBL" id="MPN52780.1"/>
    </source>
</evidence>
<dbReference type="Gene3D" id="1.10.3730.10">
    <property type="entry name" value="ProC C-terminal domain-like"/>
    <property type="match status" value="1"/>
</dbReference>
<organism evidence="2">
    <name type="scientific">bioreactor metagenome</name>
    <dbReference type="NCBI Taxonomy" id="1076179"/>
    <lineage>
        <taxon>unclassified sequences</taxon>
        <taxon>metagenomes</taxon>
        <taxon>ecological metagenomes</taxon>
    </lineage>
</organism>
<name>A0A645INU4_9ZZZZ</name>
<accession>A0A645INU4</accession>
<dbReference type="SUPFAM" id="SSF48179">
    <property type="entry name" value="6-phosphogluconate dehydrogenase C-terminal domain-like"/>
    <property type="match status" value="1"/>
</dbReference>
<dbReference type="InterPro" id="IPR008927">
    <property type="entry name" value="6-PGluconate_DH-like_C_sf"/>
</dbReference>